<feature type="signal peptide" evidence="3">
    <location>
        <begin position="1"/>
        <end position="22"/>
    </location>
</feature>
<feature type="region of interest" description="Disordered" evidence="1">
    <location>
        <begin position="115"/>
        <end position="164"/>
    </location>
</feature>
<evidence type="ECO:0000313" key="4">
    <source>
        <dbReference type="Proteomes" id="UP001165740"/>
    </source>
</evidence>
<dbReference type="Proteomes" id="UP001165740">
    <property type="component" value="Chromosome 6"/>
</dbReference>
<evidence type="ECO:0000256" key="3">
    <source>
        <dbReference type="SAM" id="SignalP"/>
    </source>
</evidence>
<reference evidence="5" key="1">
    <citation type="submission" date="2025-08" db="UniProtKB">
        <authorList>
            <consortium name="RefSeq"/>
        </authorList>
    </citation>
    <scope>IDENTIFICATION</scope>
</reference>
<feature type="chain" id="PRO_5040863403" evidence="3">
    <location>
        <begin position="23"/>
        <end position="255"/>
    </location>
</feature>
<dbReference type="GeneID" id="106069416"/>
<evidence type="ECO:0000313" key="5">
    <source>
        <dbReference type="RefSeq" id="XP_013084521.2"/>
    </source>
</evidence>
<dbReference type="RefSeq" id="XP_013084521.2">
    <property type="nucleotide sequence ID" value="XM_013229067.2"/>
</dbReference>
<keyword evidence="2" id="KW-0812">Transmembrane</keyword>
<dbReference type="OrthoDB" id="10306796at2759"/>
<gene>
    <name evidence="5" type="primary">LOC106069416</name>
</gene>
<name>A0A9U8EEM3_BIOGL</name>
<keyword evidence="2" id="KW-1133">Transmembrane helix</keyword>
<sequence>MPLIQLQCSYFSLLYVLASVHSLPNTKNMCMQPDPELASLDASCRQDSDCVTKYCSDQICACPSNHYFDNCQLSCQEENDEADQIMAMKAGTTAIGTFLLIVVLVVIMIKERSRDATPKTSKTKTKQASKKSVANGKTSNSTAMKPKPYTAALTPKPNTAAFKPKSNTEAMTKNFHAVNMTPKPPYKVTQSTGQTYPIKSPTLAVVPPDETRFTTNNPIYTIAYSNTDIHVYNTAYENVAFAASSDNIYETSTRL</sequence>
<keyword evidence="3" id="KW-0732">Signal</keyword>
<dbReference type="AlphaFoldDB" id="A0A9U8EEM3"/>
<accession>A0A9U8EEM3</accession>
<protein>
    <submittedName>
        <fullName evidence="5">Uncharacterized protein LOC106069416</fullName>
    </submittedName>
</protein>
<organism evidence="4 5">
    <name type="scientific">Biomphalaria glabrata</name>
    <name type="common">Bloodfluke planorb</name>
    <name type="synonym">Freshwater snail</name>
    <dbReference type="NCBI Taxonomy" id="6526"/>
    <lineage>
        <taxon>Eukaryota</taxon>
        <taxon>Metazoa</taxon>
        <taxon>Spiralia</taxon>
        <taxon>Lophotrochozoa</taxon>
        <taxon>Mollusca</taxon>
        <taxon>Gastropoda</taxon>
        <taxon>Heterobranchia</taxon>
        <taxon>Euthyneura</taxon>
        <taxon>Panpulmonata</taxon>
        <taxon>Hygrophila</taxon>
        <taxon>Lymnaeoidea</taxon>
        <taxon>Planorbidae</taxon>
        <taxon>Biomphalaria</taxon>
    </lineage>
</organism>
<evidence type="ECO:0000256" key="1">
    <source>
        <dbReference type="SAM" id="MobiDB-lite"/>
    </source>
</evidence>
<evidence type="ECO:0000256" key="2">
    <source>
        <dbReference type="SAM" id="Phobius"/>
    </source>
</evidence>
<keyword evidence="2" id="KW-0472">Membrane</keyword>
<dbReference type="KEGG" id="bgt:106069416"/>
<keyword evidence="4" id="KW-1185">Reference proteome</keyword>
<proteinExistence type="predicted"/>
<feature type="transmembrane region" description="Helical" evidence="2">
    <location>
        <begin position="90"/>
        <end position="109"/>
    </location>
</feature>